<accession>A0A5C6CC65</accession>
<keyword evidence="3" id="KW-1185">Reference proteome</keyword>
<organism evidence="2 3">
    <name type="scientific">Novipirellula galeiformis</name>
    <dbReference type="NCBI Taxonomy" id="2528004"/>
    <lineage>
        <taxon>Bacteria</taxon>
        <taxon>Pseudomonadati</taxon>
        <taxon>Planctomycetota</taxon>
        <taxon>Planctomycetia</taxon>
        <taxon>Pirellulales</taxon>
        <taxon>Pirellulaceae</taxon>
        <taxon>Novipirellula</taxon>
    </lineage>
</organism>
<evidence type="ECO:0000313" key="3">
    <source>
        <dbReference type="Proteomes" id="UP000316304"/>
    </source>
</evidence>
<dbReference type="AlphaFoldDB" id="A0A5C6CC65"/>
<feature type="region of interest" description="Disordered" evidence="1">
    <location>
        <begin position="171"/>
        <end position="193"/>
    </location>
</feature>
<sequence length="193" mass="20718">MYRTIEGGFLEIGRFVASDFRWLRLESVGIGWLHSPGALRTRATVCGIGIAADRRFDMSQFAPTKTLLFVLGLGLISISGGCVALNIPSERIADPEDGGGVLGDWKKNRSKRAATTLHHAFSGVEGEGGIHSQAIHSQAMDQCDVPSEQYIDGGALGVDPFDTSVEQDGSLKAPEIPWPRFHPMPTRPVFGGG</sequence>
<protein>
    <submittedName>
        <fullName evidence="2">Uncharacterized protein</fullName>
    </submittedName>
</protein>
<comment type="caution">
    <text evidence="2">The sequence shown here is derived from an EMBL/GenBank/DDBJ whole genome shotgun (WGS) entry which is preliminary data.</text>
</comment>
<proteinExistence type="predicted"/>
<gene>
    <name evidence="2" type="ORF">Pla52o_32350</name>
</gene>
<reference evidence="2 3" key="1">
    <citation type="submission" date="2019-02" db="EMBL/GenBank/DDBJ databases">
        <title>Deep-cultivation of Planctomycetes and their phenomic and genomic characterization uncovers novel biology.</title>
        <authorList>
            <person name="Wiegand S."/>
            <person name="Jogler M."/>
            <person name="Boedeker C."/>
            <person name="Pinto D."/>
            <person name="Vollmers J."/>
            <person name="Rivas-Marin E."/>
            <person name="Kohn T."/>
            <person name="Peeters S.H."/>
            <person name="Heuer A."/>
            <person name="Rast P."/>
            <person name="Oberbeckmann S."/>
            <person name="Bunk B."/>
            <person name="Jeske O."/>
            <person name="Meyerdierks A."/>
            <person name="Storesund J.E."/>
            <person name="Kallscheuer N."/>
            <person name="Luecker S."/>
            <person name="Lage O.M."/>
            <person name="Pohl T."/>
            <person name="Merkel B.J."/>
            <person name="Hornburger P."/>
            <person name="Mueller R.-W."/>
            <person name="Bruemmer F."/>
            <person name="Labrenz M."/>
            <person name="Spormann A.M."/>
            <person name="Op Den Camp H."/>
            <person name="Overmann J."/>
            <person name="Amann R."/>
            <person name="Jetten M.S.M."/>
            <person name="Mascher T."/>
            <person name="Medema M.H."/>
            <person name="Devos D.P."/>
            <person name="Kaster A.-K."/>
            <person name="Ovreas L."/>
            <person name="Rohde M."/>
            <person name="Galperin M.Y."/>
            <person name="Jogler C."/>
        </authorList>
    </citation>
    <scope>NUCLEOTIDE SEQUENCE [LARGE SCALE GENOMIC DNA]</scope>
    <source>
        <strain evidence="2 3">Pla52o</strain>
    </source>
</reference>
<evidence type="ECO:0000313" key="2">
    <source>
        <dbReference type="EMBL" id="TWU22180.1"/>
    </source>
</evidence>
<dbReference type="Proteomes" id="UP000316304">
    <property type="component" value="Unassembled WGS sequence"/>
</dbReference>
<evidence type="ECO:0000256" key="1">
    <source>
        <dbReference type="SAM" id="MobiDB-lite"/>
    </source>
</evidence>
<feature type="compositionally biased region" description="Pro residues" evidence="1">
    <location>
        <begin position="176"/>
        <end position="186"/>
    </location>
</feature>
<dbReference type="RefSeq" id="WP_146595395.1">
    <property type="nucleotide sequence ID" value="NZ_SJPT01000005.1"/>
</dbReference>
<dbReference type="OrthoDB" id="279295at2"/>
<dbReference type="EMBL" id="SJPT01000005">
    <property type="protein sequence ID" value="TWU22180.1"/>
    <property type="molecule type" value="Genomic_DNA"/>
</dbReference>
<name>A0A5C6CC65_9BACT</name>